<proteinExistence type="predicted"/>
<feature type="compositionally biased region" description="Low complexity" evidence="1">
    <location>
        <begin position="46"/>
        <end position="57"/>
    </location>
</feature>
<gene>
    <name evidence="2" type="ORF">BD324DRAFT_619162</name>
</gene>
<keyword evidence="3" id="KW-1185">Reference proteome</keyword>
<sequence>MIGPKQQSTSHHITDGSPLASSYLPYHDLMNTPSSTRQSGKRPSRASATASTSTHSTDIQSILSKKKKASSNHHPSAPRVPPSDVTIKQILSAHPYRDLRNKKQLKWLMRYECELADGIKRGMVYTSLLVAKDGEKLRDEFWKEMEKEGKVTEAQKAIIDAGRY</sequence>
<feature type="compositionally biased region" description="Polar residues" evidence="1">
    <location>
        <begin position="1"/>
        <end position="11"/>
    </location>
</feature>
<evidence type="ECO:0000313" key="2">
    <source>
        <dbReference type="EMBL" id="ORX39293.1"/>
    </source>
</evidence>
<feature type="region of interest" description="Disordered" evidence="1">
    <location>
        <begin position="1"/>
        <end position="85"/>
    </location>
</feature>
<dbReference type="Proteomes" id="UP000193218">
    <property type="component" value="Unassembled WGS sequence"/>
</dbReference>
<dbReference type="InParanoid" id="A0A1Y1UMK5"/>
<evidence type="ECO:0000313" key="3">
    <source>
        <dbReference type="Proteomes" id="UP000193218"/>
    </source>
</evidence>
<accession>A0A1Y1UMK5</accession>
<dbReference type="EMBL" id="NBSH01000003">
    <property type="protein sequence ID" value="ORX39293.1"/>
    <property type="molecule type" value="Genomic_DNA"/>
</dbReference>
<protein>
    <submittedName>
        <fullName evidence="2">Uncharacterized protein</fullName>
    </submittedName>
</protein>
<name>A0A1Y1UMK5_9TREE</name>
<evidence type="ECO:0000256" key="1">
    <source>
        <dbReference type="SAM" id="MobiDB-lite"/>
    </source>
</evidence>
<reference evidence="2 3" key="1">
    <citation type="submission" date="2017-03" db="EMBL/GenBank/DDBJ databases">
        <title>Widespread Adenine N6-methylation of Active Genes in Fungi.</title>
        <authorList>
            <consortium name="DOE Joint Genome Institute"/>
            <person name="Mondo S.J."/>
            <person name="Dannebaum R.O."/>
            <person name="Kuo R.C."/>
            <person name="Louie K.B."/>
            <person name="Bewick A.J."/>
            <person name="Labutti K."/>
            <person name="Haridas S."/>
            <person name="Kuo A."/>
            <person name="Salamov A."/>
            <person name="Ahrendt S.R."/>
            <person name="Lau R."/>
            <person name="Bowen B.P."/>
            <person name="Lipzen A."/>
            <person name="Sullivan W."/>
            <person name="Andreopoulos W.B."/>
            <person name="Clum A."/>
            <person name="Lindquist E."/>
            <person name="Daum C."/>
            <person name="Northen T.R."/>
            <person name="Ramamoorthy G."/>
            <person name="Schmitz R.J."/>
            <person name="Gryganskyi A."/>
            <person name="Culley D."/>
            <person name="Magnuson J."/>
            <person name="James T.Y."/>
            <person name="O'Malley M.A."/>
            <person name="Stajich J.E."/>
            <person name="Spatafora J.W."/>
            <person name="Visel A."/>
            <person name="Grigoriev I.V."/>
        </authorList>
    </citation>
    <scope>NUCLEOTIDE SEQUENCE [LARGE SCALE GENOMIC DNA]</scope>
    <source>
        <strain evidence="2 3">NRRL Y-17943</strain>
    </source>
</reference>
<dbReference type="AlphaFoldDB" id="A0A1Y1UMK5"/>
<organism evidence="2 3">
    <name type="scientific">Kockovaella imperatae</name>
    <dbReference type="NCBI Taxonomy" id="4999"/>
    <lineage>
        <taxon>Eukaryota</taxon>
        <taxon>Fungi</taxon>
        <taxon>Dikarya</taxon>
        <taxon>Basidiomycota</taxon>
        <taxon>Agaricomycotina</taxon>
        <taxon>Tremellomycetes</taxon>
        <taxon>Tremellales</taxon>
        <taxon>Cuniculitremaceae</taxon>
        <taxon>Kockovaella</taxon>
    </lineage>
</organism>
<dbReference type="GeneID" id="33556940"/>
<dbReference type="RefSeq" id="XP_021873156.1">
    <property type="nucleotide sequence ID" value="XM_022015132.1"/>
</dbReference>
<comment type="caution">
    <text evidence="2">The sequence shown here is derived from an EMBL/GenBank/DDBJ whole genome shotgun (WGS) entry which is preliminary data.</text>
</comment>